<feature type="compositionally biased region" description="Basic and acidic residues" evidence="1">
    <location>
        <begin position="19"/>
        <end position="32"/>
    </location>
</feature>
<accession>A0A9P9YY02</accession>
<dbReference type="AlphaFoldDB" id="A0A9P9YY02"/>
<comment type="caution">
    <text evidence="2">The sequence shown here is derived from an EMBL/GenBank/DDBJ whole genome shotgun (WGS) entry which is preliminary data.</text>
</comment>
<name>A0A9P9YY02_9MUSC</name>
<keyword evidence="3" id="KW-1185">Reference proteome</keyword>
<proteinExistence type="predicted"/>
<feature type="region of interest" description="Disordered" evidence="1">
    <location>
        <begin position="1"/>
        <end position="32"/>
    </location>
</feature>
<evidence type="ECO:0000256" key="1">
    <source>
        <dbReference type="SAM" id="MobiDB-lite"/>
    </source>
</evidence>
<gene>
    <name evidence="2" type="ORF">M5D96_001018</name>
</gene>
<evidence type="ECO:0000313" key="3">
    <source>
        <dbReference type="Proteomes" id="UP001059596"/>
    </source>
</evidence>
<protein>
    <submittedName>
        <fullName evidence="2">Uncharacterized protein</fullName>
    </submittedName>
</protein>
<evidence type="ECO:0000313" key="2">
    <source>
        <dbReference type="EMBL" id="KAI8044843.1"/>
    </source>
</evidence>
<dbReference type="Proteomes" id="UP001059596">
    <property type="component" value="Chromosome 3R"/>
</dbReference>
<reference evidence="2" key="1">
    <citation type="journal article" date="2023" name="Genome Biol. Evol.">
        <title>Long-read-based Genome Assembly of Drosophila gunungcola Reveals Fewer Chemosensory Genes in Flower-breeding Species.</title>
        <authorList>
            <person name="Negi A."/>
            <person name="Liao B.Y."/>
            <person name="Yeh S.D."/>
        </authorList>
    </citation>
    <scope>NUCLEOTIDE SEQUENCE</scope>
    <source>
        <strain evidence="2">Sukarami</strain>
    </source>
</reference>
<sequence length="67" mass="7289">MAGAGLDLSGGFRPPAGFHDGREPGDQSDCEREQRALDLEVQRVMESTGDAQLAKMDREELTSLLAR</sequence>
<organism evidence="2 3">
    <name type="scientific">Drosophila gunungcola</name>
    <name type="common">fruit fly</name>
    <dbReference type="NCBI Taxonomy" id="103775"/>
    <lineage>
        <taxon>Eukaryota</taxon>
        <taxon>Metazoa</taxon>
        <taxon>Ecdysozoa</taxon>
        <taxon>Arthropoda</taxon>
        <taxon>Hexapoda</taxon>
        <taxon>Insecta</taxon>
        <taxon>Pterygota</taxon>
        <taxon>Neoptera</taxon>
        <taxon>Endopterygota</taxon>
        <taxon>Diptera</taxon>
        <taxon>Brachycera</taxon>
        <taxon>Muscomorpha</taxon>
        <taxon>Ephydroidea</taxon>
        <taxon>Drosophilidae</taxon>
        <taxon>Drosophila</taxon>
        <taxon>Sophophora</taxon>
    </lineage>
</organism>
<dbReference type="EMBL" id="JAMKOV010000001">
    <property type="protein sequence ID" value="KAI8044843.1"/>
    <property type="molecule type" value="Genomic_DNA"/>
</dbReference>